<name>A0A6J6NBC2_9ZZZZ</name>
<feature type="region of interest" description="Disordered" evidence="1">
    <location>
        <begin position="35"/>
        <end position="60"/>
    </location>
</feature>
<feature type="compositionally biased region" description="Polar residues" evidence="1">
    <location>
        <begin position="44"/>
        <end position="60"/>
    </location>
</feature>
<protein>
    <submittedName>
        <fullName evidence="2">Unannotated protein</fullName>
    </submittedName>
</protein>
<organism evidence="2">
    <name type="scientific">freshwater metagenome</name>
    <dbReference type="NCBI Taxonomy" id="449393"/>
    <lineage>
        <taxon>unclassified sequences</taxon>
        <taxon>metagenomes</taxon>
        <taxon>ecological metagenomes</taxon>
    </lineage>
</organism>
<sequence>MSAKKLAGVTPIALVIAALTGEIPVASSTGKDITDAPPAIPLITPTSKPTAAISRNSSMI</sequence>
<evidence type="ECO:0000256" key="1">
    <source>
        <dbReference type="SAM" id="MobiDB-lite"/>
    </source>
</evidence>
<proteinExistence type="predicted"/>
<gene>
    <name evidence="2" type="ORF">UFOPK2372_00397</name>
</gene>
<evidence type="ECO:0000313" key="2">
    <source>
        <dbReference type="EMBL" id="CAB4683512.1"/>
    </source>
</evidence>
<reference evidence="2" key="1">
    <citation type="submission" date="2020-05" db="EMBL/GenBank/DDBJ databases">
        <authorList>
            <person name="Chiriac C."/>
            <person name="Salcher M."/>
            <person name="Ghai R."/>
            <person name="Kavagutti S V."/>
        </authorList>
    </citation>
    <scope>NUCLEOTIDE SEQUENCE</scope>
</reference>
<dbReference type="EMBL" id="CAEZXJ010000047">
    <property type="protein sequence ID" value="CAB4683512.1"/>
    <property type="molecule type" value="Genomic_DNA"/>
</dbReference>
<accession>A0A6J6NBC2</accession>
<dbReference type="AlphaFoldDB" id="A0A6J6NBC2"/>